<dbReference type="AlphaFoldDB" id="A0A8S4P3X1"/>
<feature type="signal peptide" evidence="1">
    <location>
        <begin position="1"/>
        <end position="20"/>
    </location>
</feature>
<evidence type="ECO:0000313" key="3">
    <source>
        <dbReference type="Proteomes" id="UP000749559"/>
    </source>
</evidence>
<gene>
    <name evidence="2" type="ORF">OFUS_LOCUS14532</name>
</gene>
<dbReference type="Proteomes" id="UP000749559">
    <property type="component" value="Unassembled WGS sequence"/>
</dbReference>
<comment type="caution">
    <text evidence="2">The sequence shown here is derived from an EMBL/GenBank/DDBJ whole genome shotgun (WGS) entry which is preliminary data.</text>
</comment>
<feature type="chain" id="PRO_5035808937" description="Ig-like domain-containing protein" evidence="1">
    <location>
        <begin position="21"/>
        <end position="236"/>
    </location>
</feature>
<evidence type="ECO:0000313" key="2">
    <source>
        <dbReference type="EMBL" id="CAH1789120.1"/>
    </source>
</evidence>
<evidence type="ECO:0008006" key="4">
    <source>
        <dbReference type="Google" id="ProtNLM"/>
    </source>
</evidence>
<sequence>MLLVAQLLIVIATVVHQTSCQQVGRKMIVYALAGDIVTLPCDIPYPSEEIIAWFGSAWRNAPLELIYTNVNNPNREVSNPRKYSMDTGDSYNMKISIDASQHFHYCAVIGPNNTELFRPNDFMFITFFSFGCPSSLTAPVYQETNIMCQYRVSGGVAGQLAWYNDVNEYITTRHCWFSPESTSVGYGACVDLFPNQTDIGYTETLRCTLISGGAPGPNVIKTFDDISCFTSVTIVP</sequence>
<name>A0A8S4P3X1_OWEFU</name>
<dbReference type="EMBL" id="CAIIXF020000007">
    <property type="protein sequence ID" value="CAH1789120.1"/>
    <property type="molecule type" value="Genomic_DNA"/>
</dbReference>
<proteinExistence type="predicted"/>
<accession>A0A8S4P3X1</accession>
<protein>
    <recommendedName>
        <fullName evidence="4">Ig-like domain-containing protein</fullName>
    </recommendedName>
</protein>
<organism evidence="2 3">
    <name type="scientific">Owenia fusiformis</name>
    <name type="common">Polychaete worm</name>
    <dbReference type="NCBI Taxonomy" id="6347"/>
    <lineage>
        <taxon>Eukaryota</taxon>
        <taxon>Metazoa</taxon>
        <taxon>Spiralia</taxon>
        <taxon>Lophotrochozoa</taxon>
        <taxon>Annelida</taxon>
        <taxon>Polychaeta</taxon>
        <taxon>Sedentaria</taxon>
        <taxon>Canalipalpata</taxon>
        <taxon>Sabellida</taxon>
        <taxon>Oweniida</taxon>
        <taxon>Oweniidae</taxon>
        <taxon>Owenia</taxon>
    </lineage>
</organism>
<evidence type="ECO:0000256" key="1">
    <source>
        <dbReference type="SAM" id="SignalP"/>
    </source>
</evidence>
<keyword evidence="1" id="KW-0732">Signal</keyword>
<reference evidence="2" key="1">
    <citation type="submission" date="2022-03" db="EMBL/GenBank/DDBJ databases">
        <authorList>
            <person name="Martin C."/>
        </authorList>
    </citation>
    <scope>NUCLEOTIDE SEQUENCE</scope>
</reference>
<keyword evidence="3" id="KW-1185">Reference proteome</keyword>